<keyword evidence="2" id="KW-0808">Transferase</keyword>
<dbReference type="InterPro" id="IPR036291">
    <property type="entry name" value="NAD(P)-bd_dom_sf"/>
</dbReference>
<dbReference type="InterPro" id="IPR052736">
    <property type="entry name" value="Stf3_sulfotransferase"/>
</dbReference>
<gene>
    <name evidence="2" type="primary">swfB</name>
</gene>
<reference evidence="2" key="1">
    <citation type="journal article" date="2013" name="Environ. Microbiol. Rep.">
        <title>Polyketide genes in the marine sponge Plakortis simplex: a new group of mono-modular type I polyketide synthases from sponge symbionts.</title>
        <authorList>
            <person name="Della Sala G."/>
            <person name="Hochmuth T."/>
            <person name="Costantino V."/>
            <person name="Teta R."/>
            <person name="Gerwick W."/>
            <person name="Gerwick L."/>
            <person name="Piel J."/>
            <person name="Mangoni A."/>
        </authorList>
    </citation>
    <scope>NUCLEOTIDE SEQUENCE</scope>
</reference>
<name>V5JAF5_UNCXX</name>
<accession>V5JAF5</accession>
<organism evidence="2">
    <name type="scientific">bacterium symbiont of Plakortis simplex pPSA11D7</name>
    <dbReference type="NCBI Taxonomy" id="1256903"/>
    <lineage>
        <taxon>Bacteria</taxon>
    </lineage>
</organism>
<dbReference type="Gene3D" id="3.40.50.720">
    <property type="entry name" value="NAD(P)-binding Rossmann-like Domain"/>
    <property type="match status" value="1"/>
</dbReference>
<dbReference type="PANTHER" id="PTHR36451">
    <property type="entry name" value="PAPS-DEPENDENT SULFOTRANSFERASE STF3"/>
    <property type="match status" value="1"/>
</dbReference>
<dbReference type="SUPFAM" id="SSF51735">
    <property type="entry name" value="NAD(P)-binding Rossmann-fold domains"/>
    <property type="match status" value="1"/>
</dbReference>
<dbReference type="InterPro" id="IPR013120">
    <property type="entry name" value="FAR_NAD-bd"/>
</dbReference>
<dbReference type="Pfam" id="PF13469">
    <property type="entry name" value="Sulfotransfer_3"/>
    <property type="match status" value="1"/>
</dbReference>
<dbReference type="EMBL" id="JX946308">
    <property type="protein sequence ID" value="AGH13591.1"/>
    <property type="molecule type" value="Genomic_DNA"/>
</dbReference>
<dbReference type="PANTHER" id="PTHR36451:SF1">
    <property type="entry name" value="OMEGA-HYDROXY-BETA-DIHYDROMENAQUINONE-9 SULFOTRANSFERASE STF3"/>
    <property type="match status" value="1"/>
</dbReference>
<sequence>MPPAATAADRRVAPLAGALPPPCQRDLDDLRAFVRRAMGGGNPAPAVPVADVREVLLTGATGFVGRFVLRDLLRMDGDLVVHCLVRAADAAHGLDRLRAAMEEAEIWDEAFASRIRVVAGDLCAARFGLGRAGFDDLARRIDAVHHFAAEVSLCTSYLAIRRTNAFGMRNVLELCLRNRLKHLFHASTMGVFPQYFCDFANEFAGRSVDHQGQPDLADMKRMFPLGIGGYPWSKLVAEQSVLYAHRAGLPAAVFRLPLTNRSTTGYTQPGDTSVRVYAAVADVQMMPGGFSFQRQNHTVDTLSRICTAIASNPKRQFTLYHCCNPDPVPHDLELADFGLYLREVSWDTFRRACQARGEDSPLHGYWALLDTFAPYWFSPTKAPTDVPVSDRAVREDCPFPIEWPGILTMFRRTNDWIREHRQQWPFSLTQPRIDYDRLMARAERFTERFGAPFAATYPDWIRDGLAHLVEALRAPEARLLQGKRAVVVSDLSASLRNNAKLTGERLRHPEIERERIARPVFIVGINRTGTTFLHRLLARDPRFWTLRSYELAEPVVPDGDYATAWTDADVRRARLLDVFVAAGFFESFAGAHEIDVDEPEEDLGLLRHTFLSWSNTNIYQVPGYGRWLAAAGSRRAYGYHRRAMQHFTWQRHRQQPGREAQWLLKTPVHLMELEALIGAYPDACFIQTHREPREFTGLWVSLMEQLRARTTEPTPRGVLGPEQLADLSTMLDRAVEFREAHPELQGRWYDVSYADLVDDPWSTVRAVYEHFRWPLTAEARAAMQEWQERQAERRRHEVRHRYDLADYDLTPEAVDAAFARYREFIAGRGIRT</sequence>
<dbReference type="Pfam" id="PF07993">
    <property type="entry name" value="NAD_binding_4"/>
    <property type="match status" value="1"/>
</dbReference>
<dbReference type="AlphaFoldDB" id="V5JAF5"/>
<dbReference type="SUPFAM" id="SSF52540">
    <property type="entry name" value="P-loop containing nucleoside triphosphate hydrolases"/>
    <property type="match status" value="1"/>
</dbReference>
<dbReference type="InterPro" id="IPR027417">
    <property type="entry name" value="P-loop_NTPase"/>
</dbReference>
<proteinExistence type="predicted"/>
<feature type="domain" description="Thioester reductase (TE)" evidence="1">
    <location>
        <begin position="57"/>
        <end position="293"/>
    </location>
</feature>
<evidence type="ECO:0000313" key="2">
    <source>
        <dbReference type="EMBL" id="AGH13591.1"/>
    </source>
</evidence>
<dbReference type="GO" id="GO:0016740">
    <property type="term" value="F:transferase activity"/>
    <property type="evidence" value="ECO:0007669"/>
    <property type="project" value="UniProtKB-KW"/>
</dbReference>
<dbReference type="Gene3D" id="3.40.50.300">
    <property type="entry name" value="P-loop containing nucleotide triphosphate hydrolases"/>
    <property type="match status" value="1"/>
</dbReference>
<evidence type="ECO:0000259" key="1">
    <source>
        <dbReference type="Pfam" id="PF07993"/>
    </source>
</evidence>
<protein>
    <submittedName>
        <fullName evidence="2">Thioester reductase/sulfotransferase domain-containing protein</fullName>
    </submittedName>
</protein>